<evidence type="ECO:0000256" key="3">
    <source>
        <dbReference type="ARBA" id="ARBA00022679"/>
    </source>
</evidence>
<evidence type="ECO:0000313" key="10">
    <source>
        <dbReference type="Proteomes" id="UP000663844"/>
    </source>
</evidence>
<evidence type="ECO:0000256" key="5">
    <source>
        <dbReference type="ARBA" id="ARBA00047597"/>
    </source>
</evidence>
<dbReference type="EMBL" id="CAJNOG010000343">
    <property type="protein sequence ID" value="CAF1186749.1"/>
    <property type="molecule type" value="Genomic_DNA"/>
</dbReference>
<evidence type="ECO:0000256" key="7">
    <source>
        <dbReference type="RuleBase" id="RU361228"/>
    </source>
</evidence>
<keyword evidence="7" id="KW-0521">NADP</keyword>
<dbReference type="GO" id="GO:0106274">
    <property type="term" value="F:NAD+-protein-arginine ADP-ribosyltransferase activity"/>
    <property type="evidence" value="ECO:0007669"/>
    <property type="project" value="UniProtKB-EC"/>
</dbReference>
<organism evidence="9 10">
    <name type="scientific">Adineta steineri</name>
    <dbReference type="NCBI Taxonomy" id="433720"/>
    <lineage>
        <taxon>Eukaryota</taxon>
        <taxon>Metazoa</taxon>
        <taxon>Spiralia</taxon>
        <taxon>Gnathifera</taxon>
        <taxon>Rotifera</taxon>
        <taxon>Eurotatoria</taxon>
        <taxon>Bdelloidea</taxon>
        <taxon>Adinetida</taxon>
        <taxon>Adinetidae</taxon>
        <taxon>Adineta</taxon>
    </lineage>
</organism>
<dbReference type="EC" id="2.4.2.31" evidence="7"/>
<dbReference type="EMBL" id="CAJOAZ010000584">
    <property type="protein sequence ID" value="CAF3678823.1"/>
    <property type="molecule type" value="Genomic_DNA"/>
</dbReference>
<keyword evidence="2 7" id="KW-0328">Glycosyltransferase</keyword>
<protein>
    <recommendedName>
        <fullName evidence="7">NAD(P)(+)--arginine ADP-ribosyltransferase</fullName>
        <ecNumber evidence="7">2.4.2.31</ecNumber>
    </recommendedName>
    <alternativeName>
        <fullName evidence="7">Mono(ADP-ribosyl)transferase</fullName>
    </alternativeName>
</protein>
<evidence type="ECO:0000256" key="6">
    <source>
        <dbReference type="PROSITE-ProRule" id="PRU00023"/>
    </source>
</evidence>
<dbReference type="InterPro" id="IPR000768">
    <property type="entry name" value="ART"/>
</dbReference>
<accession>A0A818T9Q3</accession>
<dbReference type="InterPro" id="IPR002110">
    <property type="entry name" value="Ankyrin_rpt"/>
</dbReference>
<keyword evidence="6" id="KW-0040">ANK repeat</keyword>
<sequence length="364" mass="42059">MNLIFPHKLPSNADSFYEACRTANIEKVRELLPFLTYKEFNRQDVYGNTVLHTACKRDDYDLVQVLLQSDFGKNPYSHSGINRSGQTPYQCARSDRVRSLFLRIPSISSDGTEFKDWIRIYDSATNASNAIFLLSICQSRWPIKSLLRFSKEAEACEIVGKFIKQHIPNERNLKEAMTLFEEYTRTKNPEHLLTLYTMDSALYTALKKESNAFTTLLYLHLDALKQRCVDKTELYRGMTLTFDQYQKALEDYQKAKQSKNHVFEICALQSASFDRQVAESYADTENASSYAILFHIKFLDKCATAINLHNISKYPGEQEILLLPFTLFKVIDIEMKSSKHHIISLENVPVPSATFNNIWRHIQA</sequence>
<evidence type="ECO:0000313" key="9">
    <source>
        <dbReference type="EMBL" id="CAF3678823.1"/>
    </source>
</evidence>
<comment type="caution">
    <text evidence="9">The sequence shown here is derived from an EMBL/GenBank/DDBJ whole genome shotgun (WGS) entry which is preliminary data.</text>
</comment>
<feature type="repeat" description="ANK" evidence="6">
    <location>
        <begin position="46"/>
        <end position="78"/>
    </location>
</feature>
<dbReference type="PROSITE" id="PS50297">
    <property type="entry name" value="ANK_REP_REGION"/>
    <property type="match status" value="1"/>
</dbReference>
<keyword evidence="3 7" id="KW-0808">Transferase</keyword>
<dbReference type="Gene3D" id="3.90.176.10">
    <property type="entry name" value="Toxin ADP-ribosyltransferase, Chain A, domain 1"/>
    <property type="match status" value="1"/>
</dbReference>
<dbReference type="InterPro" id="IPR036770">
    <property type="entry name" value="Ankyrin_rpt-contain_sf"/>
</dbReference>
<evidence type="ECO:0000313" key="8">
    <source>
        <dbReference type="EMBL" id="CAF1186749.1"/>
    </source>
</evidence>
<evidence type="ECO:0000256" key="1">
    <source>
        <dbReference type="ARBA" id="ARBA00009558"/>
    </source>
</evidence>
<dbReference type="PROSITE" id="PS50088">
    <property type="entry name" value="ANK_REPEAT"/>
    <property type="match status" value="1"/>
</dbReference>
<evidence type="ECO:0000256" key="4">
    <source>
        <dbReference type="ARBA" id="ARBA00022695"/>
    </source>
</evidence>
<keyword evidence="4" id="KW-0548">Nucleotidyltransferase</keyword>
<dbReference type="Proteomes" id="UP000663845">
    <property type="component" value="Unassembled WGS sequence"/>
</dbReference>
<gene>
    <name evidence="8" type="ORF">JYZ213_LOCUS26100</name>
    <name evidence="9" type="ORF">OXD698_LOCUS10769</name>
</gene>
<comment type="similarity">
    <text evidence="1 7">Belongs to the Arg-specific ADP-ribosyltransferase family.</text>
</comment>
<reference evidence="9" key="1">
    <citation type="submission" date="2021-02" db="EMBL/GenBank/DDBJ databases">
        <authorList>
            <person name="Nowell W R."/>
        </authorList>
    </citation>
    <scope>NUCLEOTIDE SEQUENCE</scope>
</reference>
<dbReference type="Pfam" id="PF01129">
    <property type="entry name" value="ART"/>
    <property type="match status" value="1"/>
</dbReference>
<evidence type="ECO:0000256" key="2">
    <source>
        <dbReference type="ARBA" id="ARBA00022676"/>
    </source>
</evidence>
<dbReference type="Proteomes" id="UP000663844">
    <property type="component" value="Unassembled WGS sequence"/>
</dbReference>
<name>A0A818T9Q3_9BILA</name>
<dbReference type="SUPFAM" id="SSF48403">
    <property type="entry name" value="Ankyrin repeat"/>
    <property type="match status" value="1"/>
</dbReference>
<dbReference type="Gene3D" id="1.25.40.20">
    <property type="entry name" value="Ankyrin repeat-containing domain"/>
    <property type="match status" value="1"/>
</dbReference>
<dbReference type="SUPFAM" id="SSF56399">
    <property type="entry name" value="ADP-ribosylation"/>
    <property type="match status" value="1"/>
</dbReference>
<dbReference type="GO" id="GO:0016779">
    <property type="term" value="F:nucleotidyltransferase activity"/>
    <property type="evidence" value="ECO:0007669"/>
    <property type="project" value="UniProtKB-KW"/>
</dbReference>
<comment type="catalytic activity">
    <reaction evidence="5 7">
        <text>L-arginyl-[protein] + NAD(+) = N(omega)-(ADP-D-ribosyl)-L-arginyl-[protein] + nicotinamide + H(+)</text>
        <dbReference type="Rhea" id="RHEA:19149"/>
        <dbReference type="Rhea" id="RHEA-COMP:10532"/>
        <dbReference type="Rhea" id="RHEA-COMP:15087"/>
        <dbReference type="ChEBI" id="CHEBI:15378"/>
        <dbReference type="ChEBI" id="CHEBI:17154"/>
        <dbReference type="ChEBI" id="CHEBI:29965"/>
        <dbReference type="ChEBI" id="CHEBI:57540"/>
        <dbReference type="ChEBI" id="CHEBI:142554"/>
        <dbReference type="EC" id="2.4.2.31"/>
    </reaction>
</comment>
<keyword evidence="7" id="KW-0520">NAD</keyword>
<dbReference type="AlphaFoldDB" id="A0A818T9Q3"/>
<dbReference type="Pfam" id="PF12796">
    <property type="entry name" value="Ank_2"/>
    <property type="match status" value="1"/>
</dbReference>
<proteinExistence type="inferred from homology"/>